<dbReference type="CDD" id="cd00590">
    <property type="entry name" value="RRM_SF"/>
    <property type="match status" value="1"/>
</dbReference>
<dbReference type="SUPFAM" id="SSF54928">
    <property type="entry name" value="RNA-binding domain, RBD"/>
    <property type="match status" value="1"/>
</dbReference>
<feature type="domain" description="RRM" evidence="3">
    <location>
        <begin position="130"/>
        <end position="204"/>
    </location>
</feature>
<dbReference type="PROSITE" id="PS50102">
    <property type="entry name" value="RRM"/>
    <property type="match status" value="1"/>
</dbReference>
<dbReference type="Proteomes" id="UP000827092">
    <property type="component" value="Unassembled WGS sequence"/>
</dbReference>
<evidence type="ECO:0000256" key="1">
    <source>
        <dbReference type="ARBA" id="ARBA00022884"/>
    </source>
</evidence>
<dbReference type="EMBL" id="JAFNEN010000162">
    <property type="protein sequence ID" value="KAG8191268.1"/>
    <property type="molecule type" value="Genomic_DNA"/>
</dbReference>
<keyword evidence="5" id="KW-1185">Reference proteome</keyword>
<evidence type="ECO:0000313" key="4">
    <source>
        <dbReference type="EMBL" id="KAG8191268.1"/>
    </source>
</evidence>
<keyword evidence="1 2" id="KW-0694">RNA-binding</keyword>
<proteinExistence type="predicted"/>
<name>A0AAV6V6B9_9ARAC</name>
<dbReference type="GO" id="GO:0003723">
    <property type="term" value="F:RNA binding"/>
    <property type="evidence" value="ECO:0007669"/>
    <property type="project" value="UniProtKB-UniRule"/>
</dbReference>
<reference evidence="4 5" key="1">
    <citation type="journal article" date="2022" name="Nat. Ecol. Evol.">
        <title>A masculinizing supergene underlies an exaggerated male reproductive morph in a spider.</title>
        <authorList>
            <person name="Hendrickx F."/>
            <person name="De Corte Z."/>
            <person name="Sonet G."/>
            <person name="Van Belleghem S.M."/>
            <person name="Kostlbacher S."/>
            <person name="Vangestel C."/>
        </authorList>
    </citation>
    <scope>NUCLEOTIDE SEQUENCE [LARGE SCALE GENOMIC DNA]</scope>
    <source>
        <strain evidence="4">W744_W776</strain>
    </source>
</reference>
<sequence>MKTIGNQFHTSEKYNHPEPLFSKPLHAFNPSRTIVIQNFLSEAESHVQSFVAMFGIVEICDLIKEDAPSCLAVVQYKYKRSAADALLAMPYCQVRGSNLVVNLLWNGPYENISSITQGVRRSFKECAEKRVVCVGHLPRVVTEGEVRRRCERYGRVDSVQVQPQEQGAFAYVVFGSAFSAAVANYCLRNSSTSNAALMLGYSENGSPVLLGPVRVRPLDQYTVPLTAFDVRCICTRFLDYSRTKGLFVNMQRKLPSHHFFRPGVPDYCVRIPTTQVKGVSLFLEVLLFGGDFLKNADDISEMAYQLCQHKYLFRFTVDFGLHKPIMTYDDGLTRTNNNQHFLRWNSFLVLDLQICFPWDCSAASEPRLEPRIQGMNHIHSDLDPKAEEGSASWFGVALRHSTISLAPMGSVSEETQHRNKVKFLVAEGLPFVRLAGSCDDINTYQLPIHVYSENKANLKTN</sequence>
<accession>A0AAV6V6B9</accession>
<comment type="caution">
    <text evidence="4">The sequence shown here is derived from an EMBL/GenBank/DDBJ whole genome shotgun (WGS) entry which is preliminary data.</text>
</comment>
<evidence type="ECO:0000256" key="2">
    <source>
        <dbReference type="PROSITE-ProRule" id="PRU00176"/>
    </source>
</evidence>
<dbReference type="InterPro" id="IPR035979">
    <property type="entry name" value="RBD_domain_sf"/>
</dbReference>
<dbReference type="InterPro" id="IPR012677">
    <property type="entry name" value="Nucleotide-bd_a/b_plait_sf"/>
</dbReference>
<dbReference type="SMART" id="SM00360">
    <property type="entry name" value="RRM"/>
    <property type="match status" value="2"/>
</dbReference>
<dbReference type="Gene3D" id="3.30.70.330">
    <property type="match status" value="1"/>
</dbReference>
<organism evidence="4 5">
    <name type="scientific">Oedothorax gibbosus</name>
    <dbReference type="NCBI Taxonomy" id="931172"/>
    <lineage>
        <taxon>Eukaryota</taxon>
        <taxon>Metazoa</taxon>
        <taxon>Ecdysozoa</taxon>
        <taxon>Arthropoda</taxon>
        <taxon>Chelicerata</taxon>
        <taxon>Arachnida</taxon>
        <taxon>Araneae</taxon>
        <taxon>Araneomorphae</taxon>
        <taxon>Entelegynae</taxon>
        <taxon>Araneoidea</taxon>
        <taxon>Linyphiidae</taxon>
        <taxon>Erigoninae</taxon>
        <taxon>Oedothorax</taxon>
    </lineage>
</organism>
<gene>
    <name evidence="4" type="ORF">JTE90_003279</name>
</gene>
<dbReference type="InterPro" id="IPR000504">
    <property type="entry name" value="RRM_dom"/>
</dbReference>
<evidence type="ECO:0000259" key="3">
    <source>
        <dbReference type="PROSITE" id="PS50102"/>
    </source>
</evidence>
<evidence type="ECO:0000313" key="5">
    <source>
        <dbReference type="Proteomes" id="UP000827092"/>
    </source>
</evidence>
<dbReference type="AlphaFoldDB" id="A0AAV6V6B9"/>
<protein>
    <recommendedName>
        <fullName evidence="3">RRM domain-containing protein</fullName>
    </recommendedName>
</protein>